<sequence length="128" mass="13501">MRCLFLAVAFVAAALVGCGGKGAPKLAPVTGKVTQQGTGLSAGVVYFYPATGNTWTGEPPTSQLQLDGGFTISTYPHGEGVPPGEWKVTLSPALAGRIKRPDYADRNKTPWSLKVPDEGVKDHTFEVK</sequence>
<evidence type="ECO:0000313" key="2">
    <source>
        <dbReference type="EMBL" id="MBP3958299.1"/>
    </source>
</evidence>
<gene>
    <name evidence="2" type="ORF">J8F10_23880</name>
</gene>
<organism evidence="2 3">
    <name type="scientific">Gemmata palustris</name>
    <dbReference type="NCBI Taxonomy" id="2822762"/>
    <lineage>
        <taxon>Bacteria</taxon>
        <taxon>Pseudomonadati</taxon>
        <taxon>Planctomycetota</taxon>
        <taxon>Planctomycetia</taxon>
        <taxon>Gemmatales</taxon>
        <taxon>Gemmataceae</taxon>
        <taxon>Gemmata</taxon>
    </lineage>
</organism>
<comment type="caution">
    <text evidence="2">The sequence shown here is derived from an EMBL/GenBank/DDBJ whole genome shotgun (WGS) entry which is preliminary data.</text>
</comment>
<name>A0ABS5BX36_9BACT</name>
<dbReference type="EMBL" id="JAGKQQ010000001">
    <property type="protein sequence ID" value="MBP3958299.1"/>
    <property type="molecule type" value="Genomic_DNA"/>
</dbReference>
<dbReference type="RefSeq" id="WP_210658149.1">
    <property type="nucleotide sequence ID" value="NZ_JAGKQQ010000001.1"/>
</dbReference>
<feature type="chain" id="PRO_5045284892" description="Carboxypeptidase regulatory-like domain-containing protein" evidence="1">
    <location>
        <begin position="23"/>
        <end position="128"/>
    </location>
</feature>
<feature type="signal peptide" evidence="1">
    <location>
        <begin position="1"/>
        <end position="22"/>
    </location>
</feature>
<accession>A0ABS5BX36</accession>
<evidence type="ECO:0008006" key="4">
    <source>
        <dbReference type="Google" id="ProtNLM"/>
    </source>
</evidence>
<evidence type="ECO:0000313" key="3">
    <source>
        <dbReference type="Proteomes" id="UP000676565"/>
    </source>
</evidence>
<protein>
    <recommendedName>
        <fullName evidence="4">Carboxypeptidase regulatory-like domain-containing protein</fullName>
    </recommendedName>
</protein>
<proteinExistence type="predicted"/>
<keyword evidence="3" id="KW-1185">Reference proteome</keyword>
<dbReference type="Proteomes" id="UP000676565">
    <property type="component" value="Unassembled WGS sequence"/>
</dbReference>
<evidence type="ECO:0000256" key="1">
    <source>
        <dbReference type="SAM" id="SignalP"/>
    </source>
</evidence>
<reference evidence="2 3" key="1">
    <citation type="submission" date="2021-04" db="EMBL/GenBank/DDBJ databases">
        <authorList>
            <person name="Ivanova A."/>
        </authorList>
    </citation>
    <scope>NUCLEOTIDE SEQUENCE [LARGE SCALE GENOMIC DNA]</scope>
    <source>
        <strain evidence="2 3">G18</strain>
    </source>
</reference>
<dbReference type="PROSITE" id="PS51257">
    <property type="entry name" value="PROKAR_LIPOPROTEIN"/>
    <property type="match status" value="1"/>
</dbReference>
<keyword evidence="1" id="KW-0732">Signal</keyword>